<dbReference type="OrthoDB" id="9793746at2"/>
<reference evidence="1 2" key="1">
    <citation type="submission" date="2019-10" db="EMBL/GenBank/DDBJ databases">
        <title>WGS of Leuconostoc mesenteroides.</title>
        <authorList>
            <person name="Melo Bolivar J."/>
            <person name="Marino-Ramirez L."/>
            <person name="Villamil Diaz L.M."/>
        </authorList>
    </citation>
    <scope>NUCLEOTIDE SEQUENCE [LARGE SCALE GENOMIC DNA]</scope>
    <source>
        <strain evidence="1 2">M11</strain>
    </source>
</reference>
<dbReference type="OMA" id="INFIRGF"/>
<dbReference type="InterPro" id="IPR007163">
    <property type="entry name" value="VCA0040-like"/>
</dbReference>
<dbReference type="STRING" id="1245.ARA02_06695"/>
<dbReference type="Pfam" id="PF04018">
    <property type="entry name" value="VCA0040-like"/>
    <property type="match status" value="1"/>
</dbReference>
<evidence type="ECO:0000313" key="1">
    <source>
        <dbReference type="EMBL" id="MQR26443.1"/>
    </source>
</evidence>
<evidence type="ECO:0000313" key="2">
    <source>
        <dbReference type="Proteomes" id="UP000469952"/>
    </source>
</evidence>
<gene>
    <name evidence="1" type="ORF">GFV13_03935</name>
</gene>
<dbReference type="Proteomes" id="UP000469952">
    <property type="component" value="Unassembled WGS sequence"/>
</dbReference>
<comment type="caution">
    <text evidence="1">The sequence shown here is derived from an EMBL/GenBank/DDBJ whole genome shotgun (WGS) entry which is preliminary data.</text>
</comment>
<proteinExistence type="predicted"/>
<organism evidence="1 2">
    <name type="scientific">Leuconostoc mesenteroides</name>
    <dbReference type="NCBI Taxonomy" id="1245"/>
    <lineage>
        <taxon>Bacteria</taxon>
        <taxon>Bacillati</taxon>
        <taxon>Bacillota</taxon>
        <taxon>Bacilli</taxon>
        <taxon>Lactobacillales</taxon>
        <taxon>Lactobacillaceae</taxon>
        <taxon>Leuconostoc</taxon>
    </lineage>
</organism>
<dbReference type="RefSeq" id="WP_011680152.1">
    <property type="nucleotide sequence ID" value="NZ_AP017936.1"/>
</dbReference>
<sequence length="278" mass="30785">MNNSNIKEWFIRFFKGIFIALGFILPGVSGGVLAAILGLYERMLNFMAHLRQNFKKDFWFFLPVGLGGIAGIILLSRPLEFLLVEYKAIILWGFAGAIVGTLPALTKESGKHGRSPSDWILFIVTIVAGGLFLYNMTAIFGTMPINFFSWMLAGALIALGVIVPGLSPSNLLLYLGLFDPMLAGFKRADISVFLPIALGGMLTLILFSKLMNYLLHHYYAKVYHFILGIVVVSTLLIVIPPVADYSGFNIMSGFISFILFILGVWAGHWMSGLEEKYK</sequence>
<dbReference type="PANTHER" id="PTHR37308:SF1">
    <property type="entry name" value="POLYPRENYL-PHOSPHATE TRANSPORTER"/>
    <property type="match status" value="1"/>
</dbReference>
<dbReference type="PANTHER" id="PTHR37308">
    <property type="entry name" value="INTEGRAL MEMBRANE PROTEIN"/>
    <property type="match status" value="1"/>
</dbReference>
<accession>A0A222YFQ5</accession>
<dbReference type="EMBL" id="WIPA01000004">
    <property type="protein sequence ID" value="MQR26443.1"/>
    <property type="molecule type" value="Genomic_DNA"/>
</dbReference>
<dbReference type="AlphaFoldDB" id="A0A222YFQ5"/>
<name>A0A222YFQ5_LEUME</name>
<protein>
    <submittedName>
        <fullName evidence="1">DUF368 domain-containing protein</fullName>
    </submittedName>
</protein>
<dbReference type="GeneID" id="29577473"/>